<accession>A0ABQ3G486</accession>
<name>A0ABQ3G486_9BURK</name>
<dbReference type="InterPro" id="IPR045944">
    <property type="entry name" value="DUF6364"/>
</dbReference>
<dbReference type="InterPro" id="IPR010985">
    <property type="entry name" value="Ribbon_hlx_hlx"/>
</dbReference>
<reference evidence="2" key="1">
    <citation type="journal article" date="2019" name="Int. J. Syst. Evol. Microbiol.">
        <title>The Global Catalogue of Microorganisms (GCM) 10K type strain sequencing project: providing services to taxonomists for standard genome sequencing and annotation.</title>
        <authorList>
            <consortium name="The Broad Institute Genomics Platform"/>
            <consortium name="The Broad Institute Genome Sequencing Center for Infectious Disease"/>
            <person name="Wu L."/>
            <person name="Ma J."/>
        </authorList>
    </citation>
    <scope>NUCLEOTIDE SEQUENCE [LARGE SCALE GENOMIC DNA]</scope>
    <source>
        <strain evidence="2">KCTC 23314</strain>
    </source>
</reference>
<proteinExistence type="predicted"/>
<organism evidence="1 2">
    <name type="scientific">Pseudorhodoferax aquiterrae</name>
    <dbReference type="NCBI Taxonomy" id="747304"/>
    <lineage>
        <taxon>Bacteria</taxon>
        <taxon>Pseudomonadati</taxon>
        <taxon>Pseudomonadota</taxon>
        <taxon>Betaproteobacteria</taxon>
        <taxon>Burkholderiales</taxon>
        <taxon>Comamonadaceae</taxon>
    </lineage>
</organism>
<protein>
    <recommendedName>
        <fullName evidence="3">Ribbon-helix-helix protein, CopG family</fullName>
    </recommendedName>
</protein>
<evidence type="ECO:0000313" key="1">
    <source>
        <dbReference type="EMBL" id="GHC86866.1"/>
    </source>
</evidence>
<dbReference type="Proteomes" id="UP000626210">
    <property type="component" value="Unassembled WGS sequence"/>
</dbReference>
<sequence>MTNLTIALDETVIRQARIRAIQEGTSVSAKVREFLAEYAQGQSRQQAAGEAFLAAARASNSRLEGGWNREALYDRPYRQE</sequence>
<evidence type="ECO:0008006" key="3">
    <source>
        <dbReference type="Google" id="ProtNLM"/>
    </source>
</evidence>
<keyword evidence="2" id="KW-1185">Reference proteome</keyword>
<dbReference type="SUPFAM" id="SSF47598">
    <property type="entry name" value="Ribbon-helix-helix"/>
    <property type="match status" value="1"/>
</dbReference>
<evidence type="ECO:0000313" key="2">
    <source>
        <dbReference type="Proteomes" id="UP000626210"/>
    </source>
</evidence>
<dbReference type="RefSeq" id="WP_189688026.1">
    <property type="nucleotide sequence ID" value="NZ_BMYK01000009.1"/>
</dbReference>
<dbReference type="Pfam" id="PF19891">
    <property type="entry name" value="DUF6364"/>
    <property type="match status" value="1"/>
</dbReference>
<comment type="caution">
    <text evidence="1">The sequence shown here is derived from an EMBL/GenBank/DDBJ whole genome shotgun (WGS) entry which is preliminary data.</text>
</comment>
<gene>
    <name evidence="1" type="ORF">GCM10007320_32940</name>
</gene>
<dbReference type="EMBL" id="BMYK01000009">
    <property type="protein sequence ID" value="GHC86866.1"/>
    <property type="molecule type" value="Genomic_DNA"/>
</dbReference>